<name>A0A545UJN8_9GAMM</name>
<accession>A0A545UJN8</accession>
<keyword evidence="2" id="KW-1185">Reference proteome</keyword>
<comment type="caution">
    <text evidence="1">The sequence shown here is derived from an EMBL/GenBank/DDBJ whole genome shotgun (WGS) entry which is preliminary data.</text>
</comment>
<dbReference type="EMBL" id="VIKS01000001">
    <property type="protein sequence ID" value="TQV89643.1"/>
    <property type="molecule type" value="Genomic_DNA"/>
</dbReference>
<evidence type="ECO:0000313" key="1">
    <source>
        <dbReference type="EMBL" id="TQV89643.1"/>
    </source>
</evidence>
<sequence length="275" mass="30206">MKYFPGILLMIALTGCKFDSNSDSNKSITVKATGITKPVLLSESISNTTHEITRDGNIVIKLPDGQKMYHLEILKTNQQSCGLDLQLALTCSEGVCDTRYEPVCGKEPLAGVQCVTTPCPTDRYKTYGNVCEADIANAWFALSGECGGLDELATFHIEPAQIVDLAVISILVEPYQLKSKSIEDDTLTLLFEVAGGCGTHEFSLYVDSDFNESAPPQANYTIGYQNQDDCEAMVEIEKQFDLAPIKENFRRLFPNETGNQTVNLGELGNYVFSID</sequence>
<proteinExistence type="predicted"/>
<reference evidence="1 2" key="1">
    <citation type="submission" date="2019-07" db="EMBL/GenBank/DDBJ databases">
        <title>Draft genome for Aliikangiella sp. M105.</title>
        <authorList>
            <person name="Wang G."/>
        </authorList>
    </citation>
    <scope>NUCLEOTIDE SEQUENCE [LARGE SCALE GENOMIC DNA]</scope>
    <source>
        <strain evidence="1 2">M105</strain>
    </source>
</reference>
<dbReference type="PROSITE" id="PS51257">
    <property type="entry name" value="PROKAR_LIPOPROTEIN"/>
    <property type="match status" value="1"/>
</dbReference>
<dbReference type="Proteomes" id="UP000315439">
    <property type="component" value="Unassembled WGS sequence"/>
</dbReference>
<dbReference type="OrthoDB" id="6377194at2"/>
<organism evidence="1 2">
    <name type="scientific">Aliikangiella coralliicola</name>
    <dbReference type="NCBI Taxonomy" id="2592383"/>
    <lineage>
        <taxon>Bacteria</taxon>
        <taxon>Pseudomonadati</taxon>
        <taxon>Pseudomonadota</taxon>
        <taxon>Gammaproteobacteria</taxon>
        <taxon>Oceanospirillales</taxon>
        <taxon>Pleioneaceae</taxon>
        <taxon>Aliikangiella</taxon>
    </lineage>
</organism>
<evidence type="ECO:0000313" key="2">
    <source>
        <dbReference type="Proteomes" id="UP000315439"/>
    </source>
</evidence>
<gene>
    <name evidence="1" type="ORF">FLL46_01810</name>
</gene>
<dbReference type="AlphaFoldDB" id="A0A545UJN8"/>
<protein>
    <submittedName>
        <fullName evidence="1">Uncharacterized protein</fullName>
    </submittedName>
</protein>
<dbReference type="Gene3D" id="3.30.60.30">
    <property type="match status" value="1"/>
</dbReference>
<dbReference type="RefSeq" id="WP_142891707.1">
    <property type="nucleotide sequence ID" value="NZ_ML660160.1"/>
</dbReference>